<evidence type="ECO:0000313" key="7">
    <source>
        <dbReference type="EMBL" id="KAK7830859.1"/>
    </source>
</evidence>
<keyword evidence="8" id="KW-1185">Reference proteome</keyword>
<dbReference type="GO" id="GO:0005737">
    <property type="term" value="C:cytoplasm"/>
    <property type="evidence" value="ECO:0007669"/>
    <property type="project" value="UniProtKB-SubCell"/>
</dbReference>
<evidence type="ECO:0000256" key="2">
    <source>
        <dbReference type="ARBA" id="ARBA00005771"/>
    </source>
</evidence>
<gene>
    <name evidence="7" type="ORF">U0070_018403</name>
</gene>
<dbReference type="Gene3D" id="3.40.50.300">
    <property type="entry name" value="P-loop containing nucleotide triphosphate hydrolases"/>
    <property type="match status" value="1"/>
</dbReference>
<dbReference type="GO" id="GO:0008146">
    <property type="term" value="F:sulfotransferase activity"/>
    <property type="evidence" value="ECO:0007669"/>
    <property type="project" value="InterPro"/>
</dbReference>
<dbReference type="Proteomes" id="UP001488838">
    <property type="component" value="Unassembled WGS sequence"/>
</dbReference>
<organism evidence="7 8">
    <name type="scientific">Myodes glareolus</name>
    <name type="common">Bank vole</name>
    <name type="synonym">Clethrionomys glareolus</name>
    <dbReference type="NCBI Taxonomy" id="447135"/>
    <lineage>
        <taxon>Eukaryota</taxon>
        <taxon>Metazoa</taxon>
        <taxon>Chordata</taxon>
        <taxon>Craniata</taxon>
        <taxon>Vertebrata</taxon>
        <taxon>Euteleostomi</taxon>
        <taxon>Mammalia</taxon>
        <taxon>Eutheria</taxon>
        <taxon>Euarchontoglires</taxon>
        <taxon>Glires</taxon>
        <taxon>Rodentia</taxon>
        <taxon>Myomorpha</taxon>
        <taxon>Muroidea</taxon>
        <taxon>Cricetidae</taxon>
        <taxon>Arvicolinae</taxon>
        <taxon>Myodes</taxon>
    </lineage>
</organism>
<comment type="caution">
    <text evidence="7">The sequence shown here is derived from an EMBL/GenBank/DDBJ whole genome shotgun (WGS) entry which is preliminary data.</text>
</comment>
<protein>
    <recommendedName>
        <fullName evidence="5">Sulfotransferase</fullName>
        <ecNumber evidence="5">2.8.2.-</ecNumber>
    </recommendedName>
</protein>
<accession>A0AAW0JVX5</accession>
<evidence type="ECO:0000256" key="4">
    <source>
        <dbReference type="ARBA" id="ARBA00022679"/>
    </source>
</evidence>
<dbReference type="Pfam" id="PF00685">
    <property type="entry name" value="Sulfotransfer_1"/>
    <property type="match status" value="1"/>
</dbReference>
<dbReference type="InterPro" id="IPR027417">
    <property type="entry name" value="P-loop_NTPase"/>
</dbReference>
<dbReference type="InterPro" id="IPR000863">
    <property type="entry name" value="Sulfotransferase_dom"/>
</dbReference>
<comment type="subcellular location">
    <subcellularLocation>
        <location evidence="1">Cytoplasm</location>
    </subcellularLocation>
</comment>
<evidence type="ECO:0000313" key="8">
    <source>
        <dbReference type="Proteomes" id="UP001488838"/>
    </source>
</evidence>
<dbReference type="EMBL" id="JBBHLL010000016">
    <property type="protein sequence ID" value="KAK7830859.1"/>
    <property type="molecule type" value="Genomic_DNA"/>
</dbReference>
<keyword evidence="3" id="KW-0963">Cytoplasm</keyword>
<dbReference type="AlphaFoldDB" id="A0AAW0JVX5"/>
<evidence type="ECO:0000259" key="6">
    <source>
        <dbReference type="Pfam" id="PF00685"/>
    </source>
</evidence>
<proteinExistence type="inferred from homology"/>
<evidence type="ECO:0000256" key="1">
    <source>
        <dbReference type="ARBA" id="ARBA00004496"/>
    </source>
</evidence>
<feature type="domain" description="Sulfotransferase" evidence="6">
    <location>
        <begin position="2"/>
        <end position="102"/>
    </location>
</feature>
<evidence type="ECO:0000256" key="5">
    <source>
        <dbReference type="RuleBase" id="RU361155"/>
    </source>
</evidence>
<comment type="similarity">
    <text evidence="2 5">Belongs to the sulfotransferase 1 family.</text>
</comment>
<dbReference type="EC" id="2.8.2.-" evidence="5"/>
<name>A0AAW0JVX5_MYOGA</name>
<dbReference type="PANTHER" id="PTHR11783">
    <property type="entry name" value="SULFOTRANSFERASE SULT"/>
    <property type="match status" value="1"/>
</dbReference>
<keyword evidence="4 5" id="KW-0808">Transferase</keyword>
<evidence type="ECO:0000256" key="3">
    <source>
        <dbReference type="ARBA" id="ARBA00022490"/>
    </source>
</evidence>
<dbReference type="SUPFAM" id="SSF52540">
    <property type="entry name" value="P-loop containing nucleoside triphosphate hydrolases"/>
    <property type="match status" value="1"/>
</dbReference>
<sequence length="113" mass="13212">MREMDNFLLLSYEDLKQVTRGTIEKICDFLGKKLEKDELDLVLKYSSFQVMKENKMSNLSIIPEDVVTNGLNLMRKGMTGDWKNNFTVAQAETFDKVFQKKMIVFPPELVPWQ</sequence>
<reference evidence="7 8" key="1">
    <citation type="journal article" date="2023" name="bioRxiv">
        <title>Conserved and derived expression patterns and positive selection on dental genes reveal complex evolutionary context of ever-growing rodent molars.</title>
        <authorList>
            <person name="Calamari Z.T."/>
            <person name="Song A."/>
            <person name="Cohen E."/>
            <person name="Akter M."/>
            <person name="Roy R.D."/>
            <person name="Hallikas O."/>
            <person name="Christensen M.M."/>
            <person name="Li P."/>
            <person name="Marangoni P."/>
            <person name="Jernvall J."/>
            <person name="Klein O.D."/>
        </authorList>
    </citation>
    <scope>NUCLEOTIDE SEQUENCE [LARGE SCALE GENOMIC DNA]</scope>
    <source>
        <strain evidence="7">V071</strain>
    </source>
</reference>